<comment type="caution">
    <text evidence="2">The sequence shown here is derived from an EMBL/GenBank/DDBJ whole genome shotgun (WGS) entry which is preliminary data.</text>
</comment>
<protein>
    <submittedName>
        <fullName evidence="2">Uncharacterized protein</fullName>
    </submittedName>
</protein>
<evidence type="ECO:0000313" key="3">
    <source>
        <dbReference type="Proteomes" id="UP001162162"/>
    </source>
</evidence>
<keyword evidence="3" id="KW-1185">Reference proteome</keyword>
<proteinExistence type="predicted"/>
<feature type="compositionally biased region" description="Basic and acidic residues" evidence="1">
    <location>
        <begin position="93"/>
        <end position="106"/>
    </location>
</feature>
<sequence>MLVEFSDGVLIVSQGSFSNKSTCISMGAPVQGRGNKRGLNNQRGGIGKGRGQGRAFNGNPASFGNPGMMRPRGLFRGGMCPPMPPMRGGRPPLRGEADPRPPRSDDGFGTQRAAGHAGPAAGHASPAAGYATPAAHDDGQAAVTASDAWPVQGRHPRQRTNRPSMRNIDLSNSWVTDAVKAEFAKKDELLAAAKTSQSKEDWAKYREQREKCNKVYQAAEMEFIGQQESHIQ</sequence>
<dbReference type="AlphaFoldDB" id="A0AAV8Z0A2"/>
<evidence type="ECO:0000313" key="2">
    <source>
        <dbReference type="EMBL" id="KAJ8956797.1"/>
    </source>
</evidence>
<reference evidence="2" key="1">
    <citation type="journal article" date="2023" name="Insect Mol. Biol.">
        <title>Genome sequencing provides insights into the evolution of gene families encoding plant cell wall-degrading enzymes in longhorned beetles.</title>
        <authorList>
            <person name="Shin N.R."/>
            <person name="Okamura Y."/>
            <person name="Kirsch R."/>
            <person name="Pauchet Y."/>
        </authorList>
    </citation>
    <scope>NUCLEOTIDE SEQUENCE</scope>
    <source>
        <strain evidence="2">AMC_N1</strain>
    </source>
</reference>
<dbReference type="EMBL" id="JAPWTK010000027">
    <property type="protein sequence ID" value="KAJ8956797.1"/>
    <property type="molecule type" value="Genomic_DNA"/>
</dbReference>
<gene>
    <name evidence="2" type="ORF">NQ318_014211</name>
</gene>
<dbReference type="Proteomes" id="UP001162162">
    <property type="component" value="Unassembled WGS sequence"/>
</dbReference>
<accession>A0AAV8Z0A2</accession>
<name>A0AAV8Z0A2_9CUCU</name>
<feature type="region of interest" description="Disordered" evidence="1">
    <location>
        <begin position="80"/>
        <end position="142"/>
    </location>
</feature>
<feature type="compositionally biased region" description="Low complexity" evidence="1">
    <location>
        <begin position="113"/>
        <end position="134"/>
    </location>
</feature>
<evidence type="ECO:0000256" key="1">
    <source>
        <dbReference type="SAM" id="MobiDB-lite"/>
    </source>
</evidence>
<feature type="region of interest" description="Disordered" evidence="1">
    <location>
        <begin position="28"/>
        <end position="67"/>
    </location>
</feature>
<organism evidence="2 3">
    <name type="scientific">Aromia moschata</name>
    <dbReference type="NCBI Taxonomy" id="1265417"/>
    <lineage>
        <taxon>Eukaryota</taxon>
        <taxon>Metazoa</taxon>
        <taxon>Ecdysozoa</taxon>
        <taxon>Arthropoda</taxon>
        <taxon>Hexapoda</taxon>
        <taxon>Insecta</taxon>
        <taxon>Pterygota</taxon>
        <taxon>Neoptera</taxon>
        <taxon>Endopterygota</taxon>
        <taxon>Coleoptera</taxon>
        <taxon>Polyphaga</taxon>
        <taxon>Cucujiformia</taxon>
        <taxon>Chrysomeloidea</taxon>
        <taxon>Cerambycidae</taxon>
        <taxon>Cerambycinae</taxon>
        <taxon>Callichromatini</taxon>
        <taxon>Aromia</taxon>
    </lineage>
</organism>